<gene>
    <name evidence="2" type="ORF">Mal15_37600</name>
</gene>
<dbReference type="Proteomes" id="UP000321353">
    <property type="component" value="Chromosome"/>
</dbReference>
<sequence>MKQTNRLLRRKYKLRSRSPLMVHWLNTPLRCHVVCGISAFALVASSCLLWLRPELLAADRTHQPQEIAQAIELISNRNQFRNQYRQAQQQREENQSRVDRIAGWLPESRSWEDVRSVLQDLATDCDVQLVTMDRGTTHGGIRVAVLDTECEIQGTYGNVCEFLHRIVAAELPIWCDEIQVVRAEGAKRPAEASRGNHPPVRCLATLSLRVPYAGKATTAAKLLQRRSDDDS</sequence>
<dbReference type="AlphaFoldDB" id="A0A5B9MJ72"/>
<dbReference type="RefSeq" id="WP_147869056.1">
    <property type="nucleotide sequence ID" value="NZ_CP036264.1"/>
</dbReference>
<organism evidence="2 3">
    <name type="scientific">Stieleria maiorica</name>
    <dbReference type="NCBI Taxonomy" id="2795974"/>
    <lineage>
        <taxon>Bacteria</taxon>
        <taxon>Pseudomonadati</taxon>
        <taxon>Planctomycetota</taxon>
        <taxon>Planctomycetia</taxon>
        <taxon>Pirellulales</taxon>
        <taxon>Pirellulaceae</taxon>
        <taxon>Stieleria</taxon>
    </lineage>
</organism>
<keyword evidence="3" id="KW-1185">Reference proteome</keyword>
<proteinExistence type="predicted"/>
<evidence type="ECO:0000313" key="3">
    <source>
        <dbReference type="Proteomes" id="UP000321353"/>
    </source>
</evidence>
<accession>A0A5B9MJ72</accession>
<reference evidence="2 3" key="1">
    <citation type="submission" date="2019-02" db="EMBL/GenBank/DDBJ databases">
        <title>Planctomycetal bacteria perform biofilm scaping via a novel small molecule.</title>
        <authorList>
            <person name="Jeske O."/>
            <person name="Boedeker C."/>
            <person name="Wiegand S."/>
            <person name="Breitling P."/>
            <person name="Kallscheuer N."/>
            <person name="Jogler M."/>
            <person name="Rohde M."/>
            <person name="Petersen J."/>
            <person name="Medema M.H."/>
            <person name="Surup F."/>
            <person name="Jogler C."/>
        </authorList>
    </citation>
    <scope>NUCLEOTIDE SEQUENCE [LARGE SCALE GENOMIC DNA]</scope>
    <source>
        <strain evidence="2 3">Mal15</strain>
    </source>
</reference>
<keyword evidence="1" id="KW-0175">Coiled coil</keyword>
<protein>
    <submittedName>
        <fullName evidence="2">Uncharacterized protein</fullName>
    </submittedName>
</protein>
<name>A0A5B9MJ72_9BACT</name>
<dbReference type="KEGG" id="smam:Mal15_37600"/>
<evidence type="ECO:0000256" key="1">
    <source>
        <dbReference type="SAM" id="Coils"/>
    </source>
</evidence>
<evidence type="ECO:0000313" key="2">
    <source>
        <dbReference type="EMBL" id="QEF99694.1"/>
    </source>
</evidence>
<dbReference type="EMBL" id="CP036264">
    <property type="protein sequence ID" value="QEF99694.1"/>
    <property type="molecule type" value="Genomic_DNA"/>
</dbReference>
<feature type="coiled-coil region" evidence="1">
    <location>
        <begin position="70"/>
        <end position="97"/>
    </location>
</feature>